<evidence type="ECO:0000256" key="6">
    <source>
        <dbReference type="ARBA" id="ARBA00023310"/>
    </source>
</evidence>
<dbReference type="Pfam" id="PF00213">
    <property type="entry name" value="OSCP"/>
    <property type="match status" value="1"/>
</dbReference>
<keyword evidence="5 7" id="KW-0472">Membrane</keyword>
<keyword evidence="6 7" id="KW-0066">ATP synthesis</keyword>
<comment type="function">
    <text evidence="7">This protein is part of the stalk that links CF(0) to CF(1). It either transmits conformational changes from CF(0) to CF(1) or is implicated in proton conduction.</text>
</comment>
<keyword evidence="3 7" id="KW-0375">Hydrogen ion transport</keyword>
<dbReference type="HAMAP" id="MF_01416">
    <property type="entry name" value="ATP_synth_delta_bact"/>
    <property type="match status" value="1"/>
</dbReference>
<keyword evidence="2 7" id="KW-0813">Transport</keyword>
<keyword evidence="7" id="KW-1003">Cell membrane</keyword>
<accession>A0A948RX03</accession>
<comment type="subcellular location">
    <subcellularLocation>
        <location evidence="7">Cell membrane</location>
        <topology evidence="7">Peripheral membrane protein</topology>
    </subcellularLocation>
    <subcellularLocation>
        <location evidence="1">Membrane</location>
    </subcellularLocation>
</comment>
<dbReference type="EMBL" id="JAHJDP010000042">
    <property type="protein sequence ID" value="MBU2691093.1"/>
    <property type="molecule type" value="Genomic_DNA"/>
</dbReference>
<dbReference type="GO" id="GO:0005886">
    <property type="term" value="C:plasma membrane"/>
    <property type="evidence" value="ECO:0007669"/>
    <property type="project" value="UniProtKB-SubCell"/>
</dbReference>
<gene>
    <name evidence="7" type="primary">atpH</name>
    <name evidence="8" type="ORF">KJ970_09195</name>
</gene>
<dbReference type="AlphaFoldDB" id="A0A948RX03"/>
<proteinExistence type="inferred from homology"/>
<comment type="similarity">
    <text evidence="7">Belongs to the ATPase delta chain family.</text>
</comment>
<keyword evidence="7" id="KW-0139">CF(1)</keyword>
<evidence type="ECO:0000256" key="5">
    <source>
        <dbReference type="ARBA" id="ARBA00023136"/>
    </source>
</evidence>
<dbReference type="GO" id="GO:0045259">
    <property type="term" value="C:proton-transporting ATP synthase complex"/>
    <property type="evidence" value="ECO:0007669"/>
    <property type="project" value="UniProtKB-KW"/>
</dbReference>
<comment type="caution">
    <text evidence="8">The sequence shown here is derived from an EMBL/GenBank/DDBJ whole genome shotgun (WGS) entry which is preliminary data.</text>
</comment>
<organism evidence="8 9">
    <name type="scientific">Eiseniibacteriota bacterium</name>
    <dbReference type="NCBI Taxonomy" id="2212470"/>
    <lineage>
        <taxon>Bacteria</taxon>
        <taxon>Candidatus Eiseniibacteriota</taxon>
    </lineage>
</organism>
<dbReference type="GO" id="GO:0046933">
    <property type="term" value="F:proton-transporting ATP synthase activity, rotational mechanism"/>
    <property type="evidence" value="ECO:0007669"/>
    <property type="project" value="UniProtKB-UniRule"/>
</dbReference>
<dbReference type="Proteomes" id="UP000777784">
    <property type="component" value="Unassembled WGS sequence"/>
</dbReference>
<dbReference type="SUPFAM" id="SSF47928">
    <property type="entry name" value="N-terminal domain of the delta subunit of the F1F0-ATP synthase"/>
    <property type="match status" value="1"/>
</dbReference>
<evidence type="ECO:0000256" key="3">
    <source>
        <dbReference type="ARBA" id="ARBA00022781"/>
    </source>
</evidence>
<dbReference type="Gene3D" id="1.10.520.20">
    <property type="entry name" value="N-terminal domain of the delta subunit of the F1F0-ATP synthase"/>
    <property type="match status" value="1"/>
</dbReference>
<comment type="function">
    <text evidence="7">F(1)F(0) ATP synthase produces ATP from ADP in the presence of a proton or sodium gradient. F-type ATPases consist of two structural domains, F(1) containing the extramembraneous catalytic core and F(0) containing the membrane proton channel, linked together by a central stalk and a peripheral stalk. During catalysis, ATP synthesis in the catalytic domain of F(1) is coupled via a rotary mechanism of the central stalk subunits to proton translocation.</text>
</comment>
<evidence type="ECO:0000256" key="4">
    <source>
        <dbReference type="ARBA" id="ARBA00023065"/>
    </source>
</evidence>
<dbReference type="PANTHER" id="PTHR11910">
    <property type="entry name" value="ATP SYNTHASE DELTA CHAIN"/>
    <property type="match status" value="1"/>
</dbReference>
<keyword evidence="4 7" id="KW-0406">Ion transport</keyword>
<protein>
    <recommendedName>
        <fullName evidence="7">ATP synthase subunit delta</fullName>
    </recommendedName>
    <alternativeName>
        <fullName evidence="7">ATP synthase F(1) sector subunit delta</fullName>
    </alternativeName>
    <alternativeName>
        <fullName evidence="7">F-type ATPase subunit delta</fullName>
        <shortName evidence="7">F-ATPase subunit delta</shortName>
    </alternativeName>
</protein>
<evidence type="ECO:0000313" key="9">
    <source>
        <dbReference type="Proteomes" id="UP000777784"/>
    </source>
</evidence>
<dbReference type="InterPro" id="IPR026015">
    <property type="entry name" value="ATP_synth_OSCP/delta_N_sf"/>
</dbReference>
<evidence type="ECO:0000313" key="8">
    <source>
        <dbReference type="EMBL" id="MBU2691093.1"/>
    </source>
</evidence>
<evidence type="ECO:0000256" key="2">
    <source>
        <dbReference type="ARBA" id="ARBA00022448"/>
    </source>
</evidence>
<dbReference type="InterPro" id="IPR000711">
    <property type="entry name" value="ATPase_OSCP/dsu"/>
</dbReference>
<dbReference type="NCBIfam" id="TIGR01145">
    <property type="entry name" value="ATP_synt_delta"/>
    <property type="match status" value="1"/>
</dbReference>
<dbReference type="NCBIfam" id="NF004403">
    <property type="entry name" value="PRK05758.2-4"/>
    <property type="match status" value="1"/>
</dbReference>
<dbReference type="PRINTS" id="PR00125">
    <property type="entry name" value="ATPASEDELTA"/>
</dbReference>
<reference evidence="8" key="1">
    <citation type="submission" date="2021-05" db="EMBL/GenBank/DDBJ databases">
        <title>Energy efficiency and biological interactions define the core microbiome of deep oligotrophic groundwater.</title>
        <authorList>
            <person name="Mehrshad M."/>
            <person name="Lopez-Fernandez M."/>
            <person name="Bell E."/>
            <person name="Bernier-Latmani R."/>
            <person name="Bertilsson S."/>
            <person name="Dopson M."/>
        </authorList>
    </citation>
    <scope>NUCLEOTIDE SEQUENCE</scope>
    <source>
        <strain evidence="8">Modern_marine.mb.64</strain>
    </source>
</reference>
<evidence type="ECO:0000256" key="1">
    <source>
        <dbReference type="ARBA" id="ARBA00004370"/>
    </source>
</evidence>
<evidence type="ECO:0000256" key="7">
    <source>
        <dbReference type="HAMAP-Rule" id="MF_01416"/>
    </source>
</evidence>
<name>A0A948RX03_UNCEI</name>
<sequence length="181" mass="20291">MKEWALARRYAEALFMAALDRGILDPVSEDAGALVKLLESDPRLLRFLESPQILADEKEKVVQKTLREQVQPLLCDFILLLLSKQRVALLLDILDVFKDRVEEHRGIVSAQVFTAVPLPGDMESALRQRLEAKVGLKVRLEKSVDSDVIGGVKVVIGNRVIDGSVQNELRELKQQLLKATL</sequence>